<comment type="caution">
    <text evidence="1">The sequence shown here is derived from an EMBL/GenBank/DDBJ whole genome shotgun (WGS) entry which is preliminary data.</text>
</comment>
<dbReference type="Proteomes" id="UP000482155">
    <property type="component" value="Unassembled WGS sequence"/>
</dbReference>
<evidence type="ECO:0000313" key="1">
    <source>
        <dbReference type="EMBL" id="NEX64662.1"/>
    </source>
</evidence>
<evidence type="ECO:0000313" key="2">
    <source>
        <dbReference type="Proteomes" id="UP000482155"/>
    </source>
</evidence>
<dbReference type="RefSeq" id="WP_163968601.1">
    <property type="nucleotide sequence ID" value="NZ_JAAIVB010000085.1"/>
</dbReference>
<keyword evidence="2" id="KW-1185">Reference proteome</keyword>
<organism evidence="1 2">
    <name type="scientific">Noviherbaspirillum galbum</name>
    <dbReference type="NCBI Taxonomy" id="2709383"/>
    <lineage>
        <taxon>Bacteria</taxon>
        <taxon>Pseudomonadati</taxon>
        <taxon>Pseudomonadota</taxon>
        <taxon>Betaproteobacteria</taxon>
        <taxon>Burkholderiales</taxon>
        <taxon>Oxalobacteraceae</taxon>
        <taxon>Noviherbaspirillum</taxon>
    </lineage>
</organism>
<dbReference type="AlphaFoldDB" id="A0A6B3SZE8"/>
<dbReference type="Pfam" id="PF11017">
    <property type="entry name" value="DUF2855"/>
    <property type="match status" value="1"/>
</dbReference>
<gene>
    <name evidence="1" type="ORF">G3574_26590</name>
</gene>
<reference evidence="1 2" key="1">
    <citation type="submission" date="2020-02" db="EMBL/GenBank/DDBJ databases">
        <authorList>
            <person name="Kim M.K."/>
        </authorList>
    </citation>
    <scope>NUCLEOTIDE SEQUENCE [LARGE SCALE GENOMIC DNA]</scope>
    <source>
        <strain evidence="1 2">17J57-3</strain>
    </source>
</reference>
<proteinExistence type="predicted"/>
<dbReference type="InterPro" id="IPR021276">
    <property type="entry name" value="DUF2855"/>
</dbReference>
<accession>A0A6B3SZE8</accession>
<dbReference type="EMBL" id="JAAIVB010000085">
    <property type="protein sequence ID" value="NEX64662.1"/>
    <property type="molecule type" value="Genomic_DNA"/>
</dbReference>
<name>A0A6B3SZE8_9BURK</name>
<sequence length="371" mass="41882">MSDSLNVTRLLTNKRALGESRIDTVEMPLALAEGEVILKIDRVAVTTNNITYAAFGDAMQYWGFFPTGEPGWGHMPAWGFADVIRSNAEGVEVGERFYGYYPVASHIKMKAVRVKRRGFYDGAEHRLHLTSAYNQYMRCSADPAYRHALENYQMLVRPLFITSFMGADFLQDNDFFGARQIVVSSASSKTAYGTAFCLMGKADVRLIGVTSAGNQEFVDGLGCYHESVTYEQIDRLRADVPTLYLDFSGNEDLRAKIHHRFADFLVYDCFAGSAQNTSFLRDTALPGPKPEFYFAPVQIRKRNSDWGHDVVNQRFNAAQMDFIGWVSDEGQLRMEVAESEGYEEARRLIKNLHVGWIDPQKGHVVRLDQTA</sequence>
<protein>
    <submittedName>
        <fullName evidence="1">DUF2855 family protein</fullName>
    </submittedName>
</protein>